<feature type="region of interest" description="Disordered" evidence="1">
    <location>
        <begin position="1"/>
        <end position="31"/>
    </location>
</feature>
<protein>
    <submittedName>
        <fullName evidence="3">Uncharacterized protein</fullName>
    </submittedName>
</protein>
<proteinExistence type="predicted"/>
<gene>
    <name evidence="3" type="ORF">FQN60_010488</name>
</gene>
<evidence type="ECO:0000313" key="4">
    <source>
        <dbReference type="Proteomes" id="UP000327493"/>
    </source>
</evidence>
<name>A0A5J5D7Y5_9PERO</name>
<reference evidence="3 4" key="1">
    <citation type="submission" date="2019-08" db="EMBL/GenBank/DDBJ databases">
        <title>A chromosome-level genome assembly, high-density linkage maps, and genome scans reveal the genomic architecture of hybrid incompatibilities underlying speciation via character displacement in darters (Percidae: Etheostominae).</title>
        <authorList>
            <person name="Moran R.L."/>
            <person name="Catchen J.M."/>
            <person name="Fuller R.C."/>
        </authorList>
    </citation>
    <scope>NUCLEOTIDE SEQUENCE [LARGE SCALE GENOMIC DNA]</scope>
    <source>
        <strain evidence="3">EspeVRDwgs_2016</strain>
        <tissue evidence="3">Muscle</tissue>
    </source>
</reference>
<evidence type="ECO:0000313" key="3">
    <source>
        <dbReference type="EMBL" id="KAA8589143.1"/>
    </source>
</evidence>
<dbReference type="EMBL" id="VOFY01000010">
    <property type="protein sequence ID" value="KAA8589143.1"/>
    <property type="molecule type" value="Genomic_DNA"/>
</dbReference>
<keyword evidence="2" id="KW-0472">Membrane</keyword>
<feature type="transmembrane region" description="Helical" evidence="2">
    <location>
        <begin position="41"/>
        <end position="59"/>
    </location>
</feature>
<keyword evidence="2" id="KW-0812">Transmembrane</keyword>
<comment type="caution">
    <text evidence="3">The sequence shown here is derived from an EMBL/GenBank/DDBJ whole genome shotgun (WGS) entry which is preliminary data.</text>
</comment>
<feature type="transmembrane region" description="Helical" evidence="2">
    <location>
        <begin position="71"/>
        <end position="91"/>
    </location>
</feature>
<keyword evidence="4" id="KW-1185">Reference proteome</keyword>
<feature type="compositionally biased region" description="Low complexity" evidence="1">
    <location>
        <begin position="1"/>
        <end position="15"/>
    </location>
</feature>
<evidence type="ECO:0000256" key="1">
    <source>
        <dbReference type="SAM" id="MobiDB-lite"/>
    </source>
</evidence>
<organism evidence="3 4">
    <name type="scientific">Etheostoma spectabile</name>
    <name type="common">orangethroat darter</name>
    <dbReference type="NCBI Taxonomy" id="54343"/>
    <lineage>
        <taxon>Eukaryota</taxon>
        <taxon>Metazoa</taxon>
        <taxon>Chordata</taxon>
        <taxon>Craniata</taxon>
        <taxon>Vertebrata</taxon>
        <taxon>Euteleostomi</taxon>
        <taxon>Actinopterygii</taxon>
        <taxon>Neopterygii</taxon>
        <taxon>Teleostei</taxon>
        <taxon>Neoteleostei</taxon>
        <taxon>Acanthomorphata</taxon>
        <taxon>Eupercaria</taxon>
        <taxon>Perciformes</taxon>
        <taxon>Percoidei</taxon>
        <taxon>Percidae</taxon>
        <taxon>Etheostomatinae</taxon>
        <taxon>Etheostoma</taxon>
    </lineage>
</organism>
<accession>A0A5J5D7Y5</accession>
<evidence type="ECO:0000256" key="2">
    <source>
        <dbReference type="SAM" id="Phobius"/>
    </source>
</evidence>
<keyword evidence="2" id="KW-1133">Transmembrane helix</keyword>
<dbReference type="AlphaFoldDB" id="A0A5J5D7Y5"/>
<sequence>MPTPSTTTTPLAGGSSSAGGGEEEGPMSATSTSSIGSSFQFVPAFCLGVVAAVVFQLAWGGLTLTSFFLKLFIYVSFALLCFLAGSFVLLVRKSPLKVSCFDRNRRQSAARLEFFNKLMARFLVPVQESSQSRRVVVSHNVDKALKEGQRSVLDRFLSIPVWSVLTLSWPSSAV</sequence>
<dbReference type="Proteomes" id="UP000327493">
    <property type="component" value="Chromosome 10"/>
</dbReference>